<evidence type="ECO:0000256" key="4">
    <source>
        <dbReference type="ARBA" id="ARBA00022725"/>
    </source>
</evidence>
<name>A0A0H4K7J1_9HYME</name>
<evidence type="ECO:0000256" key="2">
    <source>
        <dbReference type="ARBA" id="ARBA00022606"/>
    </source>
</evidence>
<feature type="transmembrane region" description="Helical" evidence="9">
    <location>
        <begin position="38"/>
        <end position="61"/>
    </location>
</feature>
<dbReference type="Pfam" id="PF02949">
    <property type="entry name" value="7tm_6"/>
    <property type="match status" value="1"/>
</dbReference>
<dbReference type="GO" id="GO:0005886">
    <property type="term" value="C:plasma membrane"/>
    <property type="evidence" value="ECO:0007669"/>
    <property type="project" value="UniProtKB-SubCell"/>
</dbReference>
<feature type="transmembrane region" description="Helical" evidence="9">
    <location>
        <begin position="212"/>
        <end position="231"/>
    </location>
</feature>
<dbReference type="InterPro" id="IPR004117">
    <property type="entry name" value="7tm6_olfct_rcpt"/>
</dbReference>
<dbReference type="AlphaFoldDB" id="A0A0H4K7J1"/>
<proteinExistence type="evidence at transcript level"/>
<comment type="similarity">
    <text evidence="9">Belongs to the insect chemoreceptor superfamily. Heteromeric odorant receptor channel (TC 1.A.69) family.</text>
</comment>
<feature type="transmembrane region" description="Helical" evidence="9">
    <location>
        <begin position="382"/>
        <end position="400"/>
    </location>
</feature>
<evidence type="ECO:0000256" key="3">
    <source>
        <dbReference type="ARBA" id="ARBA00022692"/>
    </source>
</evidence>
<dbReference type="PANTHER" id="PTHR21137:SF42">
    <property type="entry name" value="ODORANT RECEPTOR 83A"/>
    <property type="match status" value="1"/>
</dbReference>
<feature type="transmembrane region" description="Helical" evidence="9">
    <location>
        <begin position="306"/>
        <end position="326"/>
    </location>
</feature>
<reference evidence="10" key="1">
    <citation type="submission" date="2014-10" db="EMBL/GenBank/DDBJ databases">
        <authorList>
            <person name="Wang S."/>
            <person name="Zhang Y."/>
        </authorList>
    </citation>
    <scope>NUCLEOTIDE SEQUENCE</scope>
</reference>
<keyword evidence="4 9" id="KW-0552">Olfaction</keyword>
<evidence type="ECO:0000256" key="6">
    <source>
        <dbReference type="ARBA" id="ARBA00023136"/>
    </source>
</evidence>
<gene>
    <name evidence="10" type="primary">OR40</name>
</gene>
<accession>A0A0H4K7J1</accession>
<feature type="transmembrane region" description="Helical" evidence="9">
    <location>
        <begin position="271"/>
        <end position="294"/>
    </location>
</feature>
<comment type="caution">
    <text evidence="9">Lacks conserved residue(s) required for the propagation of feature annotation.</text>
</comment>
<feature type="transmembrane region" description="Helical" evidence="9">
    <location>
        <begin position="127"/>
        <end position="146"/>
    </location>
</feature>
<evidence type="ECO:0000313" key="10">
    <source>
        <dbReference type="EMBL" id="AKO90004.1"/>
    </source>
</evidence>
<evidence type="ECO:0000256" key="1">
    <source>
        <dbReference type="ARBA" id="ARBA00004141"/>
    </source>
</evidence>
<evidence type="ECO:0000256" key="5">
    <source>
        <dbReference type="ARBA" id="ARBA00022989"/>
    </source>
</evidence>
<dbReference type="PANTHER" id="PTHR21137">
    <property type="entry name" value="ODORANT RECEPTOR"/>
    <property type="match status" value="1"/>
</dbReference>
<evidence type="ECO:0000256" key="8">
    <source>
        <dbReference type="ARBA" id="ARBA00023224"/>
    </source>
</evidence>
<keyword evidence="5 9" id="KW-1133">Transmembrane helix</keyword>
<evidence type="ECO:0000256" key="9">
    <source>
        <dbReference type="RuleBase" id="RU351113"/>
    </source>
</evidence>
<dbReference type="GO" id="GO:0005549">
    <property type="term" value="F:odorant binding"/>
    <property type="evidence" value="ECO:0007669"/>
    <property type="project" value="InterPro"/>
</dbReference>
<reference evidence="10" key="2">
    <citation type="journal article" date="2015" name="Int. J. Biol. Sci.">
        <title>Identification and Expression Analysis of Putative Chemosensory Receptor Genes in Microplitis mediator by Antennal Transcriptome Screening.</title>
        <authorList>
            <person name="Wang S.N."/>
            <person name="Peng Y."/>
            <person name="Lu Z.Y."/>
            <person name="Dhiloo K.H."/>
            <person name="Gu S.H."/>
            <person name="Li R.J."/>
            <person name="Zhou J.J."/>
            <person name="Zhang Y.J."/>
            <person name="Guo Y.Y."/>
        </authorList>
    </citation>
    <scope>NUCLEOTIDE SEQUENCE</scope>
</reference>
<keyword evidence="7 9" id="KW-0675">Receptor</keyword>
<protein>
    <recommendedName>
        <fullName evidence="9">Odorant receptor</fullName>
    </recommendedName>
</protein>
<keyword evidence="3 9" id="KW-0812">Transmembrane</keyword>
<keyword evidence="6 9" id="KW-0472">Membrane</keyword>
<dbReference type="EMBL" id="KM979256">
    <property type="protein sequence ID" value="AKO90004.1"/>
    <property type="molecule type" value="mRNA"/>
</dbReference>
<evidence type="ECO:0000256" key="7">
    <source>
        <dbReference type="ARBA" id="ARBA00023170"/>
    </source>
</evidence>
<dbReference type="GO" id="GO:0004984">
    <property type="term" value="F:olfactory receptor activity"/>
    <property type="evidence" value="ECO:0007669"/>
    <property type="project" value="InterPro"/>
</dbReference>
<comment type="subcellular location">
    <subcellularLocation>
        <location evidence="9">Cell membrane</location>
        <topology evidence="9">Multi-pass membrane protein</topology>
    </subcellularLocation>
    <subcellularLocation>
        <location evidence="1">Membrane</location>
        <topology evidence="1">Multi-pass membrane protein</topology>
    </subcellularLocation>
</comment>
<feature type="transmembrane region" description="Helical" evidence="9">
    <location>
        <begin position="67"/>
        <end position="87"/>
    </location>
</feature>
<organism evidence="10">
    <name type="scientific">Microplitis mediator</name>
    <dbReference type="NCBI Taxonomy" id="375433"/>
    <lineage>
        <taxon>Eukaryota</taxon>
        <taxon>Metazoa</taxon>
        <taxon>Ecdysozoa</taxon>
        <taxon>Arthropoda</taxon>
        <taxon>Hexapoda</taxon>
        <taxon>Insecta</taxon>
        <taxon>Pterygota</taxon>
        <taxon>Neoptera</taxon>
        <taxon>Endopterygota</taxon>
        <taxon>Hymenoptera</taxon>
        <taxon>Apocrita</taxon>
        <taxon>Ichneumonoidea</taxon>
        <taxon>Braconidae</taxon>
        <taxon>Microgastrinae</taxon>
        <taxon>Microplitis</taxon>
    </lineage>
</organism>
<feature type="transmembrane region" description="Helical" evidence="9">
    <location>
        <begin position="183"/>
        <end position="205"/>
    </location>
</feature>
<sequence>MSMQYSQDFKYALAWNRTSLKIVGLWPEDDDGIITKSLGWFCACLIIIIIYLPQSASVYVYWGNMDAVIECLSVNGPVFITIVKIIIFRYYRRVLKRVIDTMAEDWSSSRSNEEYAVMLKTAKISRAISVTSTIITNSLFVAYIFFKIWEGLEMSKRTDLDPRLSVGLLHPAYFPYDTKKIKFFVPTWIAQLVATLFSMTAYAVFDTFVSCMVLHICGQLAVVGISLQNLINEDTNSDPNYFWSKFSKTVERHEKLNELANVIEDSFSSILLPQMIICTVTFCFQGFAMITSFIDPLAGKVSILEMLFSIVYVFYTVLHLFVYCYVGDYLSFESSIIGQSYYKSEWYKLSQDKSRSLMFIGHRARRPLKITAGKFCAFSRNLFIRILKTSFGYLSMLLAVKRDKSA</sequence>
<dbReference type="GO" id="GO:0007165">
    <property type="term" value="P:signal transduction"/>
    <property type="evidence" value="ECO:0007669"/>
    <property type="project" value="UniProtKB-KW"/>
</dbReference>
<keyword evidence="8 9" id="KW-0807">Transducer</keyword>
<keyword evidence="2 9" id="KW-0716">Sensory transduction</keyword>